<reference evidence="1 2" key="1">
    <citation type="journal article" date="2019" name="Emerg. Microbes Infect.">
        <title>Comprehensive subspecies identification of 175 nontuberculous mycobacteria species based on 7547 genomic profiles.</title>
        <authorList>
            <person name="Matsumoto Y."/>
            <person name="Kinjo T."/>
            <person name="Motooka D."/>
            <person name="Nabeya D."/>
            <person name="Jung N."/>
            <person name="Uechi K."/>
            <person name="Horii T."/>
            <person name="Iida T."/>
            <person name="Fujita J."/>
            <person name="Nakamura S."/>
        </authorList>
    </citation>
    <scope>NUCLEOTIDE SEQUENCE [LARGE SCALE GENOMIC DNA]</scope>
    <source>
        <strain evidence="1 2">JCM 14233</strain>
    </source>
</reference>
<dbReference type="EMBL" id="AP022575">
    <property type="protein sequence ID" value="BBX75147.1"/>
    <property type="molecule type" value="Genomic_DNA"/>
</dbReference>
<dbReference type="Proteomes" id="UP000467236">
    <property type="component" value="Chromosome"/>
</dbReference>
<evidence type="ECO:0000313" key="1">
    <source>
        <dbReference type="EMBL" id="BBX75147.1"/>
    </source>
</evidence>
<protein>
    <submittedName>
        <fullName evidence="1">Uncharacterized protein</fullName>
    </submittedName>
</protein>
<proteinExistence type="predicted"/>
<organism evidence="1 2">
    <name type="scientific">Mycobacterium shinjukuense</name>
    <dbReference type="NCBI Taxonomy" id="398694"/>
    <lineage>
        <taxon>Bacteria</taxon>
        <taxon>Bacillati</taxon>
        <taxon>Actinomycetota</taxon>
        <taxon>Actinomycetes</taxon>
        <taxon>Mycobacteriales</taxon>
        <taxon>Mycobacteriaceae</taxon>
        <taxon>Mycobacterium</taxon>
    </lineage>
</organism>
<evidence type="ECO:0000313" key="2">
    <source>
        <dbReference type="Proteomes" id="UP000467236"/>
    </source>
</evidence>
<name>A0A7I7MTI5_9MYCO</name>
<sequence length="78" mass="8854">MNLSRKPARHPYHCNRFVCQIPLMHIPLAISAGTGVNRTPADNALNQIRRARVIPNGQIRHAMSKRLGEVPWNRQHIG</sequence>
<keyword evidence="2" id="KW-1185">Reference proteome</keyword>
<gene>
    <name evidence="1" type="ORF">MSHI_30530</name>
</gene>
<accession>A0A7I7MTI5</accession>
<dbReference type="AlphaFoldDB" id="A0A7I7MTI5"/>
<dbReference type="KEGG" id="mshj:MSHI_30530"/>